<gene>
    <name evidence="9" type="ORF">ACFFLH_04290</name>
</gene>
<feature type="transmembrane region" description="Helical" evidence="8">
    <location>
        <begin position="56"/>
        <end position="80"/>
    </location>
</feature>
<feature type="transmembrane region" description="Helical" evidence="8">
    <location>
        <begin position="212"/>
        <end position="238"/>
    </location>
</feature>
<evidence type="ECO:0000256" key="1">
    <source>
        <dbReference type="ARBA" id="ARBA00004651"/>
    </source>
</evidence>
<comment type="caution">
    <text evidence="9">The sequence shown here is derived from an EMBL/GenBank/DDBJ whole genome shotgun (WGS) entry which is preliminary data.</text>
</comment>
<keyword evidence="7 8" id="KW-0472">Membrane</keyword>
<protein>
    <submittedName>
        <fullName evidence="9">AI-2E family transporter</fullName>
    </submittedName>
</protein>
<dbReference type="Proteomes" id="UP001589628">
    <property type="component" value="Unassembled WGS sequence"/>
</dbReference>
<dbReference type="PANTHER" id="PTHR21716">
    <property type="entry name" value="TRANSMEMBRANE PROTEIN"/>
    <property type="match status" value="1"/>
</dbReference>
<evidence type="ECO:0000256" key="7">
    <source>
        <dbReference type="ARBA" id="ARBA00023136"/>
    </source>
</evidence>
<feature type="transmembrane region" description="Helical" evidence="8">
    <location>
        <begin position="270"/>
        <end position="294"/>
    </location>
</feature>
<comment type="similarity">
    <text evidence="2">Belongs to the autoinducer-2 exporter (AI-2E) (TC 2.A.86) family.</text>
</comment>
<proteinExistence type="inferred from homology"/>
<keyword evidence="10" id="KW-1185">Reference proteome</keyword>
<dbReference type="RefSeq" id="WP_051527803.1">
    <property type="nucleotide sequence ID" value="NZ_JBHLZN010000001.1"/>
</dbReference>
<dbReference type="PANTHER" id="PTHR21716:SF53">
    <property type="entry name" value="PERMEASE PERM-RELATED"/>
    <property type="match status" value="1"/>
</dbReference>
<sequence>MTTAQERWLLLMAAGCALLLYLLQPILAPFLIGMLLAYLADPLADRLEARGMSRTWAVVTLFFIMTLILLGVLLLLLPLLGRQLEALAQLIPQALEVLQKQVLPWLQVTLGVELDAQLLAKVRQALTANWQQTTDIVTGLLTSATKSSLDVLAWGANLALIPVVTFYLLRDWDVLVAKIRELLPRNVEPVVSSWASECDEVLSSFMRGQLTVMVALGGIYALGLSLVGLKLALLIGMLAGLASIVPYLGMIVGLGAALIAALLQFDTLTPLIGVGVVFMVGQMLEGMVLTPWLVGDRIGLHPVAVIFAILAGGQLFGLTGILLALPIAAVIRVFLSHVHGHYKSSHLYNRAPGAARIKPESSDDLPPPQ</sequence>
<organism evidence="9 10">
    <name type="scientific">Balneatrix alpica</name>
    <dbReference type="NCBI Taxonomy" id="75684"/>
    <lineage>
        <taxon>Bacteria</taxon>
        <taxon>Pseudomonadati</taxon>
        <taxon>Pseudomonadota</taxon>
        <taxon>Gammaproteobacteria</taxon>
        <taxon>Oceanospirillales</taxon>
        <taxon>Balneatrichaceae</taxon>
        <taxon>Balneatrix</taxon>
    </lineage>
</organism>
<keyword evidence="3" id="KW-0813">Transport</keyword>
<feature type="transmembrane region" description="Helical" evidence="8">
    <location>
        <begin position="306"/>
        <end position="335"/>
    </location>
</feature>
<keyword evidence="5 8" id="KW-0812">Transmembrane</keyword>
<comment type="subcellular location">
    <subcellularLocation>
        <location evidence="1">Cell membrane</location>
        <topology evidence="1">Multi-pass membrane protein</topology>
    </subcellularLocation>
</comment>
<evidence type="ECO:0000256" key="3">
    <source>
        <dbReference type="ARBA" id="ARBA00022448"/>
    </source>
</evidence>
<dbReference type="InterPro" id="IPR002549">
    <property type="entry name" value="AI-2E-like"/>
</dbReference>
<feature type="transmembrane region" description="Helical" evidence="8">
    <location>
        <begin position="244"/>
        <end position="263"/>
    </location>
</feature>
<evidence type="ECO:0000256" key="4">
    <source>
        <dbReference type="ARBA" id="ARBA00022475"/>
    </source>
</evidence>
<evidence type="ECO:0000313" key="10">
    <source>
        <dbReference type="Proteomes" id="UP001589628"/>
    </source>
</evidence>
<dbReference type="Pfam" id="PF01594">
    <property type="entry name" value="AI-2E_transport"/>
    <property type="match status" value="1"/>
</dbReference>
<reference evidence="9 10" key="1">
    <citation type="submission" date="2024-09" db="EMBL/GenBank/DDBJ databases">
        <authorList>
            <person name="Sun Q."/>
            <person name="Mori K."/>
        </authorList>
    </citation>
    <scope>NUCLEOTIDE SEQUENCE [LARGE SCALE GENOMIC DNA]</scope>
    <source>
        <strain evidence="9 10">ATCC 51285</strain>
    </source>
</reference>
<dbReference type="EMBL" id="JBHLZN010000001">
    <property type="protein sequence ID" value="MFB9885624.1"/>
    <property type="molecule type" value="Genomic_DNA"/>
</dbReference>
<evidence type="ECO:0000256" key="6">
    <source>
        <dbReference type="ARBA" id="ARBA00022989"/>
    </source>
</evidence>
<feature type="transmembrane region" description="Helical" evidence="8">
    <location>
        <begin position="12"/>
        <end position="36"/>
    </location>
</feature>
<evidence type="ECO:0000313" key="9">
    <source>
        <dbReference type="EMBL" id="MFB9885624.1"/>
    </source>
</evidence>
<keyword evidence="6 8" id="KW-1133">Transmembrane helix</keyword>
<name>A0ABV5Z8M2_9GAMM</name>
<evidence type="ECO:0000256" key="2">
    <source>
        <dbReference type="ARBA" id="ARBA00009773"/>
    </source>
</evidence>
<evidence type="ECO:0000256" key="8">
    <source>
        <dbReference type="SAM" id="Phobius"/>
    </source>
</evidence>
<evidence type="ECO:0000256" key="5">
    <source>
        <dbReference type="ARBA" id="ARBA00022692"/>
    </source>
</evidence>
<keyword evidence="4" id="KW-1003">Cell membrane</keyword>
<accession>A0ABV5Z8M2</accession>